<organism evidence="1 2">
    <name type="scientific">Rhodopseudomonas palustris (strain DX-1)</name>
    <dbReference type="NCBI Taxonomy" id="652103"/>
    <lineage>
        <taxon>Bacteria</taxon>
        <taxon>Pseudomonadati</taxon>
        <taxon>Pseudomonadota</taxon>
        <taxon>Alphaproteobacteria</taxon>
        <taxon>Hyphomicrobiales</taxon>
        <taxon>Nitrobacteraceae</taxon>
        <taxon>Rhodopseudomonas</taxon>
    </lineage>
</organism>
<accession>E6VMT4</accession>
<name>E6VMT4_RHOPX</name>
<dbReference type="EMBL" id="CP002418">
    <property type="protein sequence ID" value="ADU44686.1"/>
    <property type="molecule type" value="Genomic_DNA"/>
</dbReference>
<dbReference type="HOGENOM" id="CLU_3316091_0_0_5"/>
<dbReference type="AlphaFoldDB" id="E6VMT4"/>
<dbReference type="KEGG" id="rpx:Rpdx1_3106"/>
<evidence type="ECO:0000313" key="2">
    <source>
        <dbReference type="Proteomes" id="UP000001402"/>
    </source>
</evidence>
<dbReference type="Proteomes" id="UP000001402">
    <property type="component" value="Chromosome"/>
</dbReference>
<sequence>MASFAETYRTDDIDTHGALYWGIHDFIRQFVALLEIEQR</sequence>
<gene>
    <name evidence="1" type="ordered locus">Rpdx1_3106</name>
</gene>
<evidence type="ECO:0000313" key="1">
    <source>
        <dbReference type="EMBL" id="ADU44686.1"/>
    </source>
</evidence>
<protein>
    <submittedName>
        <fullName evidence="1">Uncharacterized protein</fullName>
    </submittedName>
</protein>
<proteinExistence type="predicted"/>
<reference evidence="1" key="1">
    <citation type="submission" date="2010-12" db="EMBL/GenBank/DDBJ databases">
        <title>Complete sequence of Rhodopseudomonas palustris DX-1.</title>
        <authorList>
            <consortium name="US DOE Joint Genome Institute"/>
            <person name="Lucas S."/>
            <person name="Copeland A."/>
            <person name="Lapidus A."/>
            <person name="Cheng J.-F."/>
            <person name="Goodwin L."/>
            <person name="Pitluck S."/>
            <person name="Misra M."/>
            <person name="Chertkov O."/>
            <person name="Detter J.C."/>
            <person name="Han C."/>
            <person name="Tapia R."/>
            <person name="Land M."/>
            <person name="Hauser L."/>
            <person name="Kyrpides N."/>
            <person name="Ivanova N."/>
            <person name="Ovchinnikova G."/>
            <person name="Logan B."/>
            <person name="Oda Y."/>
            <person name="Harwood C."/>
            <person name="Woyke T."/>
        </authorList>
    </citation>
    <scope>NUCLEOTIDE SEQUENCE [LARGE SCALE GENOMIC DNA]</scope>
    <source>
        <strain evidence="1">DX-1</strain>
    </source>
</reference>